<reference evidence="5" key="1">
    <citation type="journal article" date="2016" name="Proc. Natl. Acad. Sci. U.S.A.">
        <title>Chromosome-level assembly of Arabidopsis thaliana Ler reveals the extent of translocation and inversion polymorphisms.</title>
        <authorList>
            <person name="Zapata L."/>
            <person name="Ding J."/>
            <person name="Willing E.M."/>
            <person name="Hartwig B."/>
            <person name="Bezdan D."/>
            <person name="Jiao W.B."/>
            <person name="Patel V."/>
            <person name="Velikkakam James G."/>
            <person name="Koornneef M."/>
            <person name="Ossowski S."/>
            <person name="Schneeberger K."/>
        </authorList>
    </citation>
    <scope>NUCLEOTIDE SEQUENCE [LARGE SCALE GENOMIC DNA]</scope>
    <source>
        <strain evidence="5">cv. Landsberg erecta</strain>
    </source>
</reference>
<dbReference type="InterPro" id="IPR011989">
    <property type="entry name" value="ARM-like"/>
</dbReference>
<evidence type="ECO:0000256" key="1">
    <source>
        <dbReference type="ARBA" id="ARBA00010394"/>
    </source>
</evidence>
<sequence>MIIKLCLYGLKNILKAGESEKNRGDVNYYRQLIDAAEGVKKIKNLLKHERNEIYDKPLNILETYWDVEDDEKTQKPPR</sequence>
<keyword evidence="2" id="KW-0813">Transport</keyword>
<dbReference type="InterPro" id="IPR016024">
    <property type="entry name" value="ARM-type_fold"/>
</dbReference>
<protein>
    <submittedName>
        <fullName evidence="4">Uncharacterized protein</fullName>
    </submittedName>
</protein>
<evidence type="ECO:0000256" key="3">
    <source>
        <dbReference type="ARBA" id="ARBA00022927"/>
    </source>
</evidence>
<dbReference type="Proteomes" id="UP000078284">
    <property type="component" value="Chromosome 5"/>
</dbReference>
<evidence type="ECO:0000313" key="5">
    <source>
        <dbReference type="Proteomes" id="UP000078284"/>
    </source>
</evidence>
<dbReference type="PANTHER" id="PTHR23316">
    <property type="entry name" value="IMPORTIN ALPHA"/>
    <property type="match status" value="1"/>
</dbReference>
<accession>A0A178UP48</accession>
<comment type="similarity">
    <text evidence="1">Belongs to the importin alpha family.</text>
</comment>
<comment type="caution">
    <text evidence="4">The sequence shown here is derived from an EMBL/GenBank/DDBJ whole genome shotgun (WGS) entry which is preliminary data.</text>
</comment>
<evidence type="ECO:0000256" key="2">
    <source>
        <dbReference type="ARBA" id="ARBA00022448"/>
    </source>
</evidence>
<evidence type="ECO:0000313" key="4">
    <source>
        <dbReference type="EMBL" id="OAO94421.1"/>
    </source>
</evidence>
<dbReference type="AlphaFoldDB" id="A0A178UP48"/>
<dbReference type="Gene3D" id="1.25.10.10">
    <property type="entry name" value="Leucine-rich Repeat Variant"/>
    <property type="match status" value="1"/>
</dbReference>
<keyword evidence="3" id="KW-0653">Protein transport</keyword>
<gene>
    <name evidence="4" type="ordered locus">AXX17_At5g48050</name>
</gene>
<dbReference type="SUPFAM" id="SSF48371">
    <property type="entry name" value="ARM repeat"/>
    <property type="match status" value="1"/>
</dbReference>
<dbReference type="GO" id="GO:0015031">
    <property type="term" value="P:protein transport"/>
    <property type="evidence" value="ECO:0007669"/>
    <property type="project" value="UniProtKB-KW"/>
</dbReference>
<organism evidence="4 5">
    <name type="scientific">Arabidopsis thaliana</name>
    <name type="common">Mouse-ear cress</name>
    <dbReference type="NCBI Taxonomy" id="3702"/>
    <lineage>
        <taxon>Eukaryota</taxon>
        <taxon>Viridiplantae</taxon>
        <taxon>Streptophyta</taxon>
        <taxon>Embryophyta</taxon>
        <taxon>Tracheophyta</taxon>
        <taxon>Spermatophyta</taxon>
        <taxon>Magnoliopsida</taxon>
        <taxon>eudicotyledons</taxon>
        <taxon>Gunneridae</taxon>
        <taxon>Pentapetalae</taxon>
        <taxon>rosids</taxon>
        <taxon>malvids</taxon>
        <taxon>Brassicales</taxon>
        <taxon>Brassicaceae</taxon>
        <taxon>Camelineae</taxon>
        <taxon>Arabidopsis</taxon>
    </lineage>
</organism>
<dbReference type="Pfam" id="PF16186">
    <property type="entry name" value="Arm_3"/>
    <property type="match status" value="1"/>
</dbReference>
<dbReference type="EMBL" id="LUHQ01000005">
    <property type="protein sequence ID" value="OAO94421.1"/>
    <property type="molecule type" value="Genomic_DNA"/>
</dbReference>
<dbReference type="InterPro" id="IPR032413">
    <property type="entry name" value="Arm_3"/>
</dbReference>
<proteinExistence type="inferred from homology"/>
<dbReference type="ExpressionAtlas" id="A0A178UP48">
    <property type="expression patterns" value="baseline and differential"/>
</dbReference>
<name>A0A178UP48_ARATH</name>